<evidence type="ECO:0000313" key="2">
    <source>
        <dbReference type="EMBL" id="RXR29437.1"/>
    </source>
</evidence>
<dbReference type="OrthoDB" id="3384455at2"/>
<dbReference type="AlphaFoldDB" id="A0A4Q1KIH1"/>
<evidence type="ECO:0000313" key="4">
    <source>
        <dbReference type="Proteomes" id="UP000290517"/>
    </source>
</evidence>
<organism evidence="2 3">
    <name type="scientific">Oerskovia turbata</name>
    <dbReference type="NCBI Taxonomy" id="1713"/>
    <lineage>
        <taxon>Bacteria</taxon>
        <taxon>Bacillati</taxon>
        <taxon>Actinomycetota</taxon>
        <taxon>Actinomycetes</taxon>
        <taxon>Micrococcales</taxon>
        <taxon>Cellulomonadaceae</taxon>
        <taxon>Oerskovia</taxon>
    </lineage>
</organism>
<evidence type="ECO:0000313" key="3">
    <source>
        <dbReference type="Proteomes" id="UP000289805"/>
    </source>
</evidence>
<dbReference type="Gene3D" id="3.40.1620.10">
    <property type="entry name" value="YefM-like domain"/>
    <property type="match status" value="1"/>
</dbReference>
<evidence type="ECO:0000313" key="1">
    <source>
        <dbReference type="EMBL" id="RXR21559.1"/>
    </source>
</evidence>
<dbReference type="SUPFAM" id="SSF143100">
    <property type="entry name" value="TTHA1013/TTHA0281-like"/>
    <property type="match status" value="1"/>
</dbReference>
<accession>A0A4Q1KIH1</accession>
<gene>
    <name evidence="1" type="ORF">EQW73_17745</name>
    <name evidence="2" type="ORF">EQW78_17775</name>
</gene>
<dbReference type="EMBL" id="SDJR01000017">
    <property type="protein sequence ID" value="RXR21559.1"/>
    <property type="molecule type" value="Genomic_DNA"/>
</dbReference>
<name>A0A4Q1KIH1_9CELL</name>
<dbReference type="InterPro" id="IPR035069">
    <property type="entry name" value="TTHA1013/TTHA0281-like"/>
</dbReference>
<proteinExistence type="predicted"/>
<dbReference type="Proteomes" id="UP000290517">
    <property type="component" value="Unassembled WGS sequence"/>
</dbReference>
<dbReference type="STRING" id="1713.GCA_000718325_03544"/>
<protein>
    <submittedName>
        <fullName evidence="2">Prevent-host-death protein</fullName>
    </submittedName>
</protein>
<dbReference type="Proteomes" id="UP000289805">
    <property type="component" value="Unassembled WGS sequence"/>
</dbReference>
<dbReference type="RefSeq" id="WP_030153554.1">
    <property type="nucleotide sequence ID" value="NZ_JOFV01000027.1"/>
</dbReference>
<reference evidence="3 4" key="1">
    <citation type="submission" date="2019-01" db="EMBL/GenBank/DDBJ databases">
        <title>Oerskovia turbata Genome sequencing and assembly.</title>
        <authorList>
            <person name="Dou T."/>
        </authorList>
    </citation>
    <scope>NUCLEOTIDE SEQUENCE [LARGE SCALE GENOMIC DNA]</scope>
    <source>
        <strain evidence="2 3">JCM12123</strain>
        <strain evidence="1 4">JCM3160</strain>
    </source>
</reference>
<keyword evidence="4" id="KW-1185">Reference proteome</keyword>
<sequence length="136" mass="15021">MSTAMFESATEARANFKDVLDRAEAGVSVPVRRGSRVSAMVDAVRLRHSLMALLRPDTQVLSENGEWSAYIPSIPSISATGDTLDEVVEDLVSAAREYAVDWNDHLRHAPNHADNWGFVQVVLLSDDEQLSAWLAR</sequence>
<comment type="caution">
    <text evidence="2">The sequence shown here is derived from an EMBL/GenBank/DDBJ whole genome shotgun (WGS) entry which is preliminary data.</text>
</comment>
<dbReference type="Gene3D" id="3.30.160.620">
    <property type="match status" value="1"/>
</dbReference>
<dbReference type="EMBL" id="SDJQ01000034">
    <property type="protein sequence ID" value="RXR29437.1"/>
    <property type="molecule type" value="Genomic_DNA"/>
</dbReference>